<feature type="transmembrane region" description="Helical" evidence="7">
    <location>
        <begin position="16"/>
        <end position="37"/>
    </location>
</feature>
<feature type="transmembrane region" description="Helical" evidence="7">
    <location>
        <begin position="191"/>
        <end position="213"/>
    </location>
</feature>
<evidence type="ECO:0000313" key="9">
    <source>
        <dbReference type="EMBL" id="MYD90391.1"/>
    </source>
</evidence>
<feature type="transmembrane region" description="Helical" evidence="7">
    <location>
        <begin position="148"/>
        <end position="170"/>
    </location>
</feature>
<dbReference type="GO" id="GO:0005886">
    <property type="term" value="C:plasma membrane"/>
    <property type="evidence" value="ECO:0007669"/>
    <property type="project" value="UniProtKB-SubCell"/>
</dbReference>
<dbReference type="Gene3D" id="1.10.3720.10">
    <property type="entry name" value="MetI-like"/>
    <property type="match status" value="1"/>
</dbReference>
<dbReference type="CDD" id="cd06261">
    <property type="entry name" value="TM_PBP2"/>
    <property type="match status" value="1"/>
</dbReference>
<keyword evidence="3" id="KW-1003">Cell membrane</keyword>
<keyword evidence="5 7" id="KW-1133">Transmembrane helix</keyword>
<evidence type="ECO:0000256" key="2">
    <source>
        <dbReference type="ARBA" id="ARBA00022448"/>
    </source>
</evidence>
<keyword evidence="2 7" id="KW-0813">Transport</keyword>
<evidence type="ECO:0000256" key="1">
    <source>
        <dbReference type="ARBA" id="ARBA00004651"/>
    </source>
</evidence>
<feature type="transmembrane region" description="Helical" evidence="7">
    <location>
        <begin position="76"/>
        <end position="102"/>
    </location>
</feature>
<dbReference type="Pfam" id="PF00528">
    <property type="entry name" value="BPD_transp_1"/>
    <property type="match status" value="1"/>
</dbReference>
<protein>
    <submittedName>
        <fullName evidence="9">Carbohydrate ABC transporter permease</fullName>
    </submittedName>
</protein>
<dbReference type="InterPro" id="IPR000515">
    <property type="entry name" value="MetI-like"/>
</dbReference>
<reference evidence="9" key="1">
    <citation type="submission" date="2019-09" db="EMBL/GenBank/DDBJ databases">
        <title>Characterisation of the sponge microbiome using genome-centric metagenomics.</title>
        <authorList>
            <person name="Engelberts J.P."/>
            <person name="Robbins S.J."/>
            <person name="De Goeij J.M."/>
            <person name="Aranda M."/>
            <person name="Bell S.C."/>
            <person name="Webster N.S."/>
        </authorList>
    </citation>
    <scope>NUCLEOTIDE SEQUENCE</scope>
    <source>
        <strain evidence="9">SB0662_bin_9</strain>
    </source>
</reference>
<evidence type="ECO:0000256" key="5">
    <source>
        <dbReference type="ARBA" id="ARBA00022989"/>
    </source>
</evidence>
<dbReference type="InterPro" id="IPR035906">
    <property type="entry name" value="MetI-like_sf"/>
</dbReference>
<organism evidence="9">
    <name type="scientific">Caldilineaceae bacterium SB0662_bin_9</name>
    <dbReference type="NCBI Taxonomy" id="2605258"/>
    <lineage>
        <taxon>Bacteria</taxon>
        <taxon>Bacillati</taxon>
        <taxon>Chloroflexota</taxon>
        <taxon>Caldilineae</taxon>
        <taxon>Caldilineales</taxon>
        <taxon>Caldilineaceae</taxon>
    </lineage>
</organism>
<comment type="subcellular location">
    <subcellularLocation>
        <location evidence="1 7">Cell membrane</location>
        <topology evidence="1 7">Multi-pass membrane protein</topology>
    </subcellularLocation>
</comment>
<dbReference type="PANTHER" id="PTHR32243:SF18">
    <property type="entry name" value="INNER MEMBRANE ABC TRANSPORTER PERMEASE PROTEIN YCJP"/>
    <property type="match status" value="1"/>
</dbReference>
<dbReference type="EMBL" id="VXPY01000060">
    <property type="protein sequence ID" value="MYD90391.1"/>
    <property type="molecule type" value="Genomic_DNA"/>
</dbReference>
<evidence type="ECO:0000256" key="7">
    <source>
        <dbReference type="RuleBase" id="RU363032"/>
    </source>
</evidence>
<accession>A0A6B1DT22</accession>
<feature type="transmembrane region" description="Helical" evidence="7">
    <location>
        <begin position="114"/>
        <end position="136"/>
    </location>
</feature>
<comment type="caution">
    <text evidence="9">The sequence shown here is derived from an EMBL/GenBank/DDBJ whole genome shotgun (WGS) entry which is preliminary data.</text>
</comment>
<feature type="transmembrane region" description="Helical" evidence="7">
    <location>
        <begin position="253"/>
        <end position="274"/>
    </location>
</feature>
<evidence type="ECO:0000259" key="8">
    <source>
        <dbReference type="PROSITE" id="PS50928"/>
    </source>
</evidence>
<dbReference type="PROSITE" id="PS50928">
    <property type="entry name" value="ABC_TM1"/>
    <property type="match status" value="1"/>
</dbReference>
<gene>
    <name evidence="9" type="ORF">F4Y08_08675</name>
</gene>
<sequence>MAAVRTFVSQQHLGRLLLYLVTAAVLVAVAFPAYWLVTTAFKYEVDTIVSPPIILPLRGTLRNFTDVLRVEHIGQFFLNSALIALVSTGLGVLLGSMAAYSLSKVYMAYRIRQVIMIWILIVRIFPPITTAIPYFVIIRGLNLSDTHVALILTHTAFTLPFVIWLMLGFFQDLPDAIDKAAIMDGCSLWQRFCQITLPLALPGIAVTAIFTFIYSWNEFLYASMLTSRTAKTLPVVIAGYMSDKFLRWGEMSALAAMMVVPVMIFAGLTQRYLVRGLTFGAVKE</sequence>
<dbReference type="PANTHER" id="PTHR32243">
    <property type="entry name" value="MALTOSE TRANSPORT SYSTEM PERMEASE-RELATED"/>
    <property type="match status" value="1"/>
</dbReference>
<dbReference type="SUPFAM" id="SSF161098">
    <property type="entry name" value="MetI-like"/>
    <property type="match status" value="1"/>
</dbReference>
<keyword evidence="6 7" id="KW-0472">Membrane</keyword>
<evidence type="ECO:0000256" key="3">
    <source>
        <dbReference type="ARBA" id="ARBA00022475"/>
    </source>
</evidence>
<name>A0A6B1DT22_9CHLR</name>
<evidence type="ECO:0000256" key="4">
    <source>
        <dbReference type="ARBA" id="ARBA00022692"/>
    </source>
</evidence>
<feature type="domain" description="ABC transmembrane type-1" evidence="8">
    <location>
        <begin position="77"/>
        <end position="269"/>
    </location>
</feature>
<comment type="similarity">
    <text evidence="7">Belongs to the binding-protein-dependent transport system permease family.</text>
</comment>
<proteinExistence type="inferred from homology"/>
<evidence type="ECO:0000256" key="6">
    <source>
        <dbReference type="ARBA" id="ARBA00023136"/>
    </source>
</evidence>
<keyword evidence="4 7" id="KW-0812">Transmembrane</keyword>
<dbReference type="InterPro" id="IPR050901">
    <property type="entry name" value="BP-dep_ABC_trans_perm"/>
</dbReference>
<dbReference type="GO" id="GO:0055085">
    <property type="term" value="P:transmembrane transport"/>
    <property type="evidence" value="ECO:0007669"/>
    <property type="project" value="InterPro"/>
</dbReference>
<dbReference type="AlphaFoldDB" id="A0A6B1DT22"/>